<keyword evidence="5" id="KW-1003">Cell membrane</keyword>
<keyword evidence="5" id="KW-0813">Transport</keyword>
<keyword evidence="4 5" id="KW-0472">Membrane</keyword>
<accession>A0A0B5QNT1</accession>
<sequence length="473" mass="51119">MMSYIVELLTAALCLVLLIASLSLQRYKEKLSLFTGICLFIILIVSLFSEALLNGSQSQSLFGGAYINDPFSTFFKQLFLIAAVLTVLISRDHLVSKQGEFYALIVSALLGMMIMVSSGELIAIYIGLELMTISFCVLIAYKGDDKSKEASLKYLILSAMSSAIFLYGLSLIYGITQTTAIKEIAEALVTGQIAPVEILGMIFLIAGFAFKIAIVPFHMWAPDIYEGAPTSITVFLAVASKTAGLAVLLRLFMTGMSSASSYWIDLIIVLSVITLVLGNLVAIPQTNIKRLLAYSSISQAGYFLLGIIANSSLGIASILLYSLFYLFANMGAFGVVIAVSKATGSDQIKDYAYLAKRSPFLAAVMLISLLSLAGIPPLAGFIGKFYLFLSIIEKGQIWLAFLSIGMSVISVYYYLKVVKVMYFGESPTKLESIPVSISTKLALTISMTVLVILGIYPSQVVNVVLSVSKAFLS</sequence>
<feature type="transmembrane region" description="Helical" evidence="5">
    <location>
        <begin position="395"/>
        <end position="415"/>
    </location>
</feature>
<feature type="transmembrane region" description="Helical" evidence="5">
    <location>
        <begin position="154"/>
        <end position="176"/>
    </location>
</feature>
<evidence type="ECO:0000256" key="3">
    <source>
        <dbReference type="ARBA" id="ARBA00022989"/>
    </source>
</evidence>
<comment type="function">
    <text evidence="5">NDH-1 shuttles electrons from NADH, via FMN and iron-sulfur (Fe-S) centers, to quinones in the respiratory chain. The immediate electron acceptor for the enzyme in this species is believed to be a menaquinone. Couples the redox reaction to proton translocation (for every two electrons transferred, four hydrogen ions are translocated across the cytoplasmic membrane), and thus conserves the redox energy in a proton gradient.</text>
</comment>
<dbReference type="AlphaFoldDB" id="A0A0B5QNT1"/>
<evidence type="ECO:0000256" key="6">
    <source>
        <dbReference type="RuleBase" id="RU000320"/>
    </source>
</evidence>
<dbReference type="STRING" id="1520.LF65_03369"/>
<dbReference type="GO" id="GO:0042773">
    <property type="term" value="P:ATP synthesis coupled electron transport"/>
    <property type="evidence" value="ECO:0007669"/>
    <property type="project" value="InterPro"/>
</dbReference>
<evidence type="ECO:0000256" key="2">
    <source>
        <dbReference type="ARBA" id="ARBA00022692"/>
    </source>
</evidence>
<evidence type="ECO:0000259" key="7">
    <source>
        <dbReference type="Pfam" id="PF00361"/>
    </source>
</evidence>
<dbReference type="PANTHER" id="PTHR22773">
    <property type="entry name" value="NADH DEHYDROGENASE"/>
    <property type="match status" value="1"/>
</dbReference>
<dbReference type="HAMAP" id="MF_00445">
    <property type="entry name" value="NDH1_NuoN_1"/>
    <property type="match status" value="1"/>
</dbReference>
<feature type="transmembrane region" description="Helical" evidence="5">
    <location>
        <begin position="31"/>
        <end position="53"/>
    </location>
</feature>
<dbReference type="PRINTS" id="PR01437">
    <property type="entry name" value="NUOXDRDTASE4"/>
</dbReference>
<comment type="subunit">
    <text evidence="5">NDH-1 is composed of 14 different subunits. Subunits NuoA, H, J, K, L, M, N constitute the membrane sector of the complex.</text>
</comment>
<keyword evidence="5" id="KW-0520">NAD</keyword>
<keyword evidence="5" id="KW-1278">Translocase</keyword>
<dbReference type="InterPro" id="IPR010096">
    <property type="entry name" value="NADH-Q_OxRdtase_suN/2"/>
</dbReference>
<evidence type="ECO:0000313" key="8">
    <source>
        <dbReference type="EMBL" id="AJG99931.2"/>
    </source>
</evidence>
<feature type="transmembrane region" description="Helical" evidence="5">
    <location>
        <begin position="73"/>
        <end position="89"/>
    </location>
</feature>
<reference evidence="9" key="1">
    <citation type="submission" date="2014-12" db="EMBL/GenBank/DDBJ databases">
        <title>Genome sequence of Clostridium beijerinckii strain 59B.</title>
        <authorList>
            <person name="Little G.T."/>
            <person name="Minton N.P."/>
        </authorList>
    </citation>
    <scope>NUCLEOTIDE SEQUENCE [LARGE SCALE GENOMIC DNA]</scope>
    <source>
        <strain evidence="9">59B</strain>
    </source>
</reference>
<feature type="domain" description="NADH:quinone oxidoreductase/Mrp antiporter transmembrane" evidence="7">
    <location>
        <begin position="118"/>
        <end position="410"/>
    </location>
</feature>
<feature type="transmembrane region" description="Helical" evidence="5">
    <location>
        <begin position="435"/>
        <end position="456"/>
    </location>
</feature>
<feature type="transmembrane region" description="Helical" evidence="5">
    <location>
        <begin position="196"/>
        <end position="220"/>
    </location>
</feature>
<dbReference type="InterPro" id="IPR001750">
    <property type="entry name" value="ND/Mrp_TM"/>
</dbReference>
<evidence type="ECO:0000256" key="5">
    <source>
        <dbReference type="HAMAP-Rule" id="MF_00445"/>
    </source>
</evidence>
<keyword evidence="3 5" id="KW-1133">Transmembrane helix</keyword>
<organism evidence="8 9">
    <name type="scientific">Clostridium beijerinckii</name>
    <name type="common">Clostridium MP</name>
    <dbReference type="NCBI Taxonomy" id="1520"/>
    <lineage>
        <taxon>Bacteria</taxon>
        <taxon>Bacillati</taxon>
        <taxon>Bacillota</taxon>
        <taxon>Clostridia</taxon>
        <taxon>Eubacteriales</taxon>
        <taxon>Clostridiaceae</taxon>
        <taxon>Clostridium</taxon>
    </lineage>
</organism>
<feature type="transmembrane region" description="Helical" evidence="5">
    <location>
        <begin position="291"/>
        <end position="309"/>
    </location>
</feature>
<evidence type="ECO:0000313" key="9">
    <source>
        <dbReference type="Proteomes" id="UP000031866"/>
    </source>
</evidence>
<feature type="transmembrane region" description="Helical" evidence="5">
    <location>
        <begin position="259"/>
        <end position="282"/>
    </location>
</feature>
<dbReference type="InterPro" id="IPR003918">
    <property type="entry name" value="NADH_UbQ_OxRdtase"/>
</dbReference>
<dbReference type="KEGG" id="cbei:LF65_03369"/>
<feature type="transmembrane region" description="Helical" evidence="5">
    <location>
        <begin position="122"/>
        <end position="142"/>
    </location>
</feature>
<gene>
    <name evidence="5" type="primary">nuoN</name>
    <name evidence="8" type="ORF">LF65_03369</name>
</gene>
<dbReference type="EMBL" id="CP010086">
    <property type="protein sequence ID" value="AJG99931.2"/>
    <property type="molecule type" value="Genomic_DNA"/>
</dbReference>
<name>A0A0B5QNT1_CLOBE</name>
<feature type="transmembrane region" description="Helical" evidence="5">
    <location>
        <begin position="101"/>
        <end position="116"/>
    </location>
</feature>
<dbReference type="Proteomes" id="UP000031866">
    <property type="component" value="Chromosome"/>
</dbReference>
<comment type="subcellular location">
    <subcellularLocation>
        <location evidence="5">Cell membrane</location>
        <topology evidence="5">Multi-pass membrane protein</topology>
    </subcellularLocation>
    <subcellularLocation>
        <location evidence="1">Endomembrane system</location>
        <topology evidence="1">Multi-pass membrane protein</topology>
    </subcellularLocation>
    <subcellularLocation>
        <location evidence="6">Membrane</location>
        <topology evidence="6">Multi-pass membrane protein</topology>
    </subcellularLocation>
</comment>
<comment type="catalytic activity">
    <reaction evidence="5">
        <text>a quinone + NADH + 5 H(+)(in) = a quinol + NAD(+) + 4 H(+)(out)</text>
        <dbReference type="Rhea" id="RHEA:57888"/>
        <dbReference type="ChEBI" id="CHEBI:15378"/>
        <dbReference type="ChEBI" id="CHEBI:24646"/>
        <dbReference type="ChEBI" id="CHEBI:57540"/>
        <dbReference type="ChEBI" id="CHEBI:57945"/>
        <dbReference type="ChEBI" id="CHEBI:132124"/>
    </reaction>
</comment>
<protein>
    <recommendedName>
        <fullName evidence="5">NADH-quinone oxidoreductase subunit N</fullName>
        <ecNumber evidence="5">7.1.1.-</ecNumber>
    </recommendedName>
    <alternativeName>
        <fullName evidence="5">NADH dehydrogenase I subunit N</fullName>
    </alternativeName>
    <alternativeName>
        <fullName evidence="5">NDH-1 subunit N</fullName>
    </alternativeName>
</protein>
<feature type="transmembrane region" description="Helical" evidence="5">
    <location>
        <begin position="360"/>
        <end position="383"/>
    </location>
</feature>
<dbReference type="GO" id="GO:0008137">
    <property type="term" value="F:NADH dehydrogenase (ubiquinone) activity"/>
    <property type="evidence" value="ECO:0007669"/>
    <property type="project" value="InterPro"/>
</dbReference>
<evidence type="ECO:0000256" key="4">
    <source>
        <dbReference type="ARBA" id="ARBA00023136"/>
    </source>
</evidence>
<dbReference type="GO" id="GO:0050136">
    <property type="term" value="F:NADH dehydrogenase (quinone) (non-electrogenic) activity"/>
    <property type="evidence" value="ECO:0007669"/>
    <property type="project" value="UniProtKB-UniRule"/>
</dbReference>
<proteinExistence type="inferred from homology"/>
<dbReference type="EC" id="7.1.1.-" evidence="5"/>
<dbReference type="GO" id="GO:0005886">
    <property type="term" value="C:plasma membrane"/>
    <property type="evidence" value="ECO:0007669"/>
    <property type="project" value="UniProtKB-SubCell"/>
</dbReference>
<keyword evidence="2 5" id="KW-0812">Transmembrane</keyword>
<feature type="transmembrane region" description="Helical" evidence="5">
    <location>
        <begin position="6"/>
        <end position="24"/>
    </location>
</feature>
<dbReference type="Pfam" id="PF00361">
    <property type="entry name" value="Proton_antipo_M"/>
    <property type="match status" value="1"/>
</dbReference>
<feature type="transmembrane region" description="Helical" evidence="5">
    <location>
        <begin position="232"/>
        <end position="253"/>
    </location>
</feature>
<dbReference type="GO" id="GO:0048038">
    <property type="term" value="F:quinone binding"/>
    <property type="evidence" value="ECO:0007669"/>
    <property type="project" value="UniProtKB-KW"/>
</dbReference>
<keyword evidence="5" id="KW-0874">Quinone</keyword>
<feature type="transmembrane region" description="Helical" evidence="5">
    <location>
        <begin position="315"/>
        <end position="339"/>
    </location>
</feature>
<evidence type="ECO:0000256" key="1">
    <source>
        <dbReference type="ARBA" id="ARBA00004127"/>
    </source>
</evidence>
<dbReference type="GO" id="GO:0012505">
    <property type="term" value="C:endomembrane system"/>
    <property type="evidence" value="ECO:0007669"/>
    <property type="project" value="UniProtKB-SubCell"/>
</dbReference>
<dbReference type="NCBIfam" id="TIGR01770">
    <property type="entry name" value="NDH_I_N"/>
    <property type="match status" value="1"/>
</dbReference>
<comment type="similarity">
    <text evidence="5">Belongs to the complex I subunit 2 family.</text>
</comment>